<feature type="domain" description="MYND-type" evidence="5">
    <location>
        <begin position="253"/>
        <end position="290"/>
    </location>
</feature>
<keyword evidence="1" id="KW-0479">Metal-binding</keyword>
<dbReference type="PROSITE" id="PS50865">
    <property type="entry name" value="ZF_MYND_2"/>
    <property type="match status" value="1"/>
</dbReference>
<keyword evidence="2 4" id="KW-0863">Zinc-finger</keyword>
<gene>
    <name evidence="6" type="ORF">JI435_099620</name>
</gene>
<dbReference type="GO" id="GO:0008270">
    <property type="term" value="F:zinc ion binding"/>
    <property type="evidence" value="ECO:0007669"/>
    <property type="project" value="UniProtKB-KW"/>
</dbReference>
<evidence type="ECO:0000259" key="5">
    <source>
        <dbReference type="PROSITE" id="PS50865"/>
    </source>
</evidence>
<dbReference type="EMBL" id="CP069037">
    <property type="protein sequence ID" value="QRD03188.1"/>
    <property type="molecule type" value="Genomic_DNA"/>
</dbReference>
<dbReference type="InterPro" id="IPR036770">
    <property type="entry name" value="Ankyrin_rpt-contain_sf"/>
</dbReference>
<reference evidence="7" key="1">
    <citation type="journal article" date="2021" name="BMC Genomics">
        <title>Chromosome-level genome assembly and manually-curated proteome of model necrotroph Parastagonospora nodorum Sn15 reveals a genome-wide trove of candidate effector homologs, and redundancy of virulence-related functions within an accessory chromosome.</title>
        <authorList>
            <person name="Bertazzoni S."/>
            <person name="Jones D.A.B."/>
            <person name="Phan H.T."/>
            <person name="Tan K.-C."/>
            <person name="Hane J.K."/>
        </authorList>
    </citation>
    <scope>NUCLEOTIDE SEQUENCE [LARGE SCALE GENOMIC DNA]</scope>
    <source>
        <strain evidence="7">SN15 / ATCC MYA-4574 / FGSC 10173)</strain>
    </source>
</reference>
<keyword evidence="3" id="KW-0862">Zinc</keyword>
<name>A0A7U2FDC8_PHANO</name>
<dbReference type="Proteomes" id="UP000663193">
    <property type="component" value="Chromosome 15"/>
</dbReference>
<dbReference type="SUPFAM" id="SSF144232">
    <property type="entry name" value="HIT/MYND zinc finger-like"/>
    <property type="match status" value="1"/>
</dbReference>
<dbReference type="AlphaFoldDB" id="A0A7U2FDC8"/>
<evidence type="ECO:0000313" key="6">
    <source>
        <dbReference type="EMBL" id="QRD03188.1"/>
    </source>
</evidence>
<keyword evidence="7" id="KW-1185">Reference proteome</keyword>
<dbReference type="VEuPathDB" id="FungiDB:JI435_099620"/>
<dbReference type="Gene3D" id="1.25.40.20">
    <property type="entry name" value="Ankyrin repeat-containing domain"/>
    <property type="match status" value="1"/>
</dbReference>
<proteinExistence type="predicted"/>
<protein>
    <submittedName>
        <fullName evidence="6">MYND-type zinc finger protein samB</fullName>
    </submittedName>
</protein>
<dbReference type="OrthoDB" id="432970at2759"/>
<dbReference type="Gene3D" id="6.10.140.2220">
    <property type="match status" value="1"/>
</dbReference>
<evidence type="ECO:0000313" key="7">
    <source>
        <dbReference type="Proteomes" id="UP000663193"/>
    </source>
</evidence>
<evidence type="ECO:0000256" key="2">
    <source>
        <dbReference type="ARBA" id="ARBA00022771"/>
    </source>
</evidence>
<evidence type="ECO:0000256" key="1">
    <source>
        <dbReference type="ARBA" id="ARBA00022723"/>
    </source>
</evidence>
<sequence length="294" mass="32013">MANQFMNMLNNMAPRSNRSLADLQNSKDQLKGMDAMELRGWASQNPLVPARDLSDSLGTALLATFQGQDDAVKIHLDGQSAEKGKDAVVKEVYAARWGATQIPILNVVLLAVHHTPGDKQPLLDLTRYLVEELGVPVDGTDVTGSSALYWSISCKPFSEPDFAQILFDAGGSVNQKNRFGGTAASEIAQADLAGDTSRNVAMLKWFLRHGGDIDGKDNDGMNVRMLVDMMAKRIPGMAAAVKEGRRGRQEGQCENCGRDRADKSCARCRAVKYCGQECQKVDWKGHKKGCRAIA</sequence>
<dbReference type="PROSITE" id="PS01360">
    <property type="entry name" value="ZF_MYND_1"/>
    <property type="match status" value="1"/>
</dbReference>
<dbReference type="InterPro" id="IPR002893">
    <property type="entry name" value="Znf_MYND"/>
</dbReference>
<evidence type="ECO:0000256" key="3">
    <source>
        <dbReference type="ARBA" id="ARBA00022833"/>
    </source>
</evidence>
<organism evidence="6 7">
    <name type="scientific">Phaeosphaeria nodorum (strain SN15 / ATCC MYA-4574 / FGSC 10173)</name>
    <name type="common">Glume blotch fungus</name>
    <name type="synonym">Parastagonospora nodorum</name>
    <dbReference type="NCBI Taxonomy" id="321614"/>
    <lineage>
        <taxon>Eukaryota</taxon>
        <taxon>Fungi</taxon>
        <taxon>Dikarya</taxon>
        <taxon>Ascomycota</taxon>
        <taxon>Pezizomycotina</taxon>
        <taxon>Dothideomycetes</taxon>
        <taxon>Pleosporomycetidae</taxon>
        <taxon>Pleosporales</taxon>
        <taxon>Pleosporineae</taxon>
        <taxon>Phaeosphaeriaceae</taxon>
        <taxon>Parastagonospora</taxon>
    </lineage>
</organism>
<dbReference type="Pfam" id="PF01753">
    <property type="entry name" value="zf-MYND"/>
    <property type="match status" value="1"/>
</dbReference>
<dbReference type="SUPFAM" id="SSF48403">
    <property type="entry name" value="Ankyrin repeat"/>
    <property type="match status" value="1"/>
</dbReference>
<evidence type="ECO:0000256" key="4">
    <source>
        <dbReference type="PROSITE-ProRule" id="PRU00134"/>
    </source>
</evidence>
<accession>A0A7U2FDC8</accession>